<dbReference type="RefSeq" id="WP_169532557.1">
    <property type="nucleotide sequence ID" value="NZ_JABBGH010000003.1"/>
</dbReference>
<reference evidence="2 3" key="1">
    <citation type="submission" date="2020-04" db="EMBL/GenBank/DDBJ databases">
        <title>Hymenobacter polaris sp. nov., isolated from Arctic soil.</title>
        <authorList>
            <person name="Dahal R.H."/>
        </authorList>
    </citation>
    <scope>NUCLEOTIDE SEQUENCE [LARGE SCALE GENOMIC DNA]</scope>
    <source>
        <strain evidence="2 3">RP-2-7</strain>
    </source>
</reference>
<keyword evidence="3" id="KW-1185">Reference proteome</keyword>
<dbReference type="EMBL" id="JABBGH010000003">
    <property type="protein sequence ID" value="NML66846.1"/>
    <property type="molecule type" value="Genomic_DNA"/>
</dbReference>
<accession>A0A7Y0AGC8</accession>
<evidence type="ECO:0000313" key="3">
    <source>
        <dbReference type="Proteomes" id="UP000559626"/>
    </source>
</evidence>
<feature type="chain" id="PRO_5030581756" evidence="1">
    <location>
        <begin position="20"/>
        <end position="137"/>
    </location>
</feature>
<gene>
    <name evidence="2" type="ORF">HHL22_16695</name>
</gene>
<keyword evidence="1" id="KW-0732">Signal</keyword>
<organism evidence="2 3">
    <name type="scientific">Hymenobacter polaris</name>
    <dbReference type="NCBI Taxonomy" id="2682546"/>
    <lineage>
        <taxon>Bacteria</taxon>
        <taxon>Pseudomonadati</taxon>
        <taxon>Bacteroidota</taxon>
        <taxon>Cytophagia</taxon>
        <taxon>Cytophagales</taxon>
        <taxon>Hymenobacteraceae</taxon>
        <taxon>Hymenobacter</taxon>
    </lineage>
</organism>
<comment type="caution">
    <text evidence="2">The sequence shown here is derived from an EMBL/GenBank/DDBJ whole genome shotgun (WGS) entry which is preliminary data.</text>
</comment>
<evidence type="ECO:0000313" key="2">
    <source>
        <dbReference type="EMBL" id="NML66846.1"/>
    </source>
</evidence>
<proteinExistence type="predicted"/>
<dbReference type="Proteomes" id="UP000559626">
    <property type="component" value="Unassembled WGS sequence"/>
</dbReference>
<evidence type="ECO:0000256" key="1">
    <source>
        <dbReference type="SAM" id="SignalP"/>
    </source>
</evidence>
<dbReference type="AlphaFoldDB" id="A0A7Y0AGC8"/>
<protein>
    <submittedName>
        <fullName evidence="2">Uncharacterized protein</fullName>
    </submittedName>
</protein>
<sequence length="137" mass="14161">MPPFFLLSLLGLLAGPAPAPPAPGTHYLGTFSNGAKGDTLSFVLAPDGQTISDLKFKGYWRCGGTLVPLPAGGPRGTYTVASGRIAGRLCQEGGNCFELSGRVAGAAANGKLRLTNRAQRCDSNELVWSAVATKPTK</sequence>
<feature type="signal peptide" evidence="1">
    <location>
        <begin position="1"/>
        <end position="19"/>
    </location>
</feature>
<name>A0A7Y0AGC8_9BACT</name>